<dbReference type="Proteomes" id="UP000431922">
    <property type="component" value="Unassembled WGS sequence"/>
</dbReference>
<proteinExistence type="predicted"/>
<evidence type="ECO:0000313" key="2">
    <source>
        <dbReference type="EMBL" id="MXP43076.1"/>
    </source>
</evidence>
<dbReference type="OrthoDB" id="7201814at2"/>
<sequence length="217" mass="24229">MQYSGERVAGGQSPEKRAKFEVDGLLAGRLGEDRQSLHGLLDSLALLDSRMRMLVRRDGTLLAGCSKATDLLDHGTCLRVRSGRVVASQPDYDEKFRELLQTRHPAVSTLALPCWMIEGHVIVRATSVCKDVVCLGLQSATEMVEPQLADLTEVFGLTAAESSIVYNLYLGHTPKQIAKSHDNSIHTIRAHIRRCYDKLGITCREELWRKLNAYRLL</sequence>
<keyword evidence="3" id="KW-1185">Reference proteome</keyword>
<reference evidence="2 3" key="1">
    <citation type="submission" date="2019-12" db="EMBL/GenBank/DDBJ databases">
        <title>Genomic-based taxomic classification of the family Erythrobacteraceae.</title>
        <authorList>
            <person name="Xu L."/>
        </authorList>
    </citation>
    <scope>NUCLEOTIDE SEQUENCE [LARGE SCALE GENOMIC DNA]</scope>
    <source>
        <strain evidence="2 3">KCTC 42453</strain>
    </source>
</reference>
<dbReference type="InterPro" id="IPR000792">
    <property type="entry name" value="Tscrpt_reg_LuxR_C"/>
</dbReference>
<dbReference type="RefSeq" id="WP_160754725.1">
    <property type="nucleotide sequence ID" value="NZ_WTYL01000001.1"/>
</dbReference>
<organism evidence="2 3">
    <name type="scientific">Allopontixanthobacter sediminis</name>
    <dbReference type="NCBI Taxonomy" id="1689985"/>
    <lineage>
        <taxon>Bacteria</taxon>
        <taxon>Pseudomonadati</taxon>
        <taxon>Pseudomonadota</taxon>
        <taxon>Alphaproteobacteria</taxon>
        <taxon>Sphingomonadales</taxon>
        <taxon>Erythrobacteraceae</taxon>
        <taxon>Allopontixanthobacter</taxon>
    </lineage>
</organism>
<comment type="caution">
    <text evidence="2">The sequence shown here is derived from an EMBL/GenBank/DDBJ whole genome shotgun (WGS) entry which is preliminary data.</text>
</comment>
<feature type="domain" description="HTH luxR-type" evidence="1">
    <location>
        <begin position="154"/>
        <end position="211"/>
    </location>
</feature>
<dbReference type="InterPro" id="IPR036388">
    <property type="entry name" value="WH-like_DNA-bd_sf"/>
</dbReference>
<name>A0A845AYS3_9SPHN</name>
<dbReference type="GO" id="GO:0003677">
    <property type="term" value="F:DNA binding"/>
    <property type="evidence" value="ECO:0007669"/>
    <property type="project" value="InterPro"/>
</dbReference>
<dbReference type="SMART" id="SM00421">
    <property type="entry name" value="HTH_LUXR"/>
    <property type="match status" value="1"/>
</dbReference>
<protein>
    <recommendedName>
        <fullName evidence="1">HTH luxR-type domain-containing protein</fullName>
    </recommendedName>
</protein>
<dbReference type="SUPFAM" id="SSF46894">
    <property type="entry name" value="C-terminal effector domain of the bipartite response regulators"/>
    <property type="match status" value="1"/>
</dbReference>
<dbReference type="Gene3D" id="1.10.10.10">
    <property type="entry name" value="Winged helix-like DNA-binding domain superfamily/Winged helix DNA-binding domain"/>
    <property type="match status" value="1"/>
</dbReference>
<accession>A0A845AYS3</accession>
<dbReference type="EMBL" id="WTYL01000001">
    <property type="protein sequence ID" value="MXP43076.1"/>
    <property type="molecule type" value="Genomic_DNA"/>
</dbReference>
<dbReference type="AlphaFoldDB" id="A0A845AYS3"/>
<dbReference type="GO" id="GO:0006355">
    <property type="term" value="P:regulation of DNA-templated transcription"/>
    <property type="evidence" value="ECO:0007669"/>
    <property type="project" value="InterPro"/>
</dbReference>
<evidence type="ECO:0000259" key="1">
    <source>
        <dbReference type="SMART" id="SM00421"/>
    </source>
</evidence>
<dbReference type="Pfam" id="PF00196">
    <property type="entry name" value="GerE"/>
    <property type="match status" value="1"/>
</dbReference>
<gene>
    <name evidence="2" type="ORF">GRI65_01245</name>
</gene>
<dbReference type="InterPro" id="IPR016032">
    <property type="entry name" value="Sig_transdc_resp-reg_C-effctor"/>
</dbReference>
<evidence type="ECO:0000313" key="3">
    <source>
        <dbReference type="Proteomes" id="UP000431922"/>
    </source>
</evidence>